<dbReference type="Proteomes" id="UP001580928">
    <property type="component" value="Unassembled WGS sequence"/>
</dbReference>
<accession>A0ABV5CCX4</accession>
<proteinExistence type="predicted"/>
<protein>
    <submittedName>
        <fullName evidence="1">Uncharacterized protein</fullName>
    </submittedName>
</protein>
<name>A0ABV5CCX4_9SPHI</name>
<comment type="caution">
    <text evidence="1">The sequence shown here is derived from an EMBL/GenBank/DDBJ whole genome shotgun (WGS) entry which is preliminary data.</text>
</comment>
<sequence length="68" mass="7616">MKKEAFKKLTKKGEIILPGNFGKHLAMLTTGTARGILYANTKNTAFHKFLMGTINIDTMFKEDIAIEI</sequence>
<keyword evidence="2" id="KW-1185">Reference proteome</keyword>
<evidence type="ECO:0000313" key="1">
    <source>
        <dbReference type="EMBL" id="MFB5944227.1"/>
    </source>
</evidence>
<evidence type="ECO:0000313" key="2">
    <source>
        <dbReference type="Proteomes" id="UP001580928"/>
    </source>
</evidence>
<reference evidence="1 2" key="1">
    <citation type="submission" date="2024-04" db="EMBL/GenBank/DDBJ databases">
        <title>Albibacterium profundi sp. nov., isolated from sediment of the Challenger Deep of Mariana Trench.</title>
        <authorList>
            <person name="Wang Y."/>
        </authorList>
    </citation>
    <scope>NUCLEOTIDE SEQUENCE [LARGE SCALE GENOMIC DNA]</scope>
    <source>
        <strain evidence="1 2">RHL897</strain>
    </source>
</reference>
<gene>
    <name evidence="1" type="ORF">WKR92_00135</name>
</gene>
<organism evidence="1 2">
    <name type="scientific">Albibacterium profundi</name>
    <dbReference type="NCBI Taxonomy" id="3134906"/>
    <lineage>
        <taxon>Bacteria</taxon>
        <taxon>Pseudomonadati</taxon>
        <taxon>Bacteroidota</taxon>
        <taxon>Sphingobacteriia</taxon>
        <taxon>Sphingobacteriales</taxon>
        <taxon>Sphingobacteriaceae</taxon>
        <taxon>Albibacterium</taxon>
    </lineage>
</organism>
<dbReference type="EMBL" id="JBBVGT010000001">
    <property type="protein sequence ID" value="MFB5944227.1"/>
    <property type="molecule type" value="Genomic_DNA"/>
</dbReference>
<dbReference type="RefSeq" id="WP_375555811.1">
    <property type="nucleotide sequence ID" value="NZ_JBBVGT010000001.1"/>
</dbReference>